<proteinExistence type="predicted"/>
<name>A0A2N0RR97_9GLOM</name>
<dbReference type="VEuPathDB" id="FungiDB:FUN_005616"/>
<dbReference type="VEuPathDB" id="FungiDB:RhiirFUN_005315"/>
<dbReference type="AlphaFoldDB" id="A0A2N0RR97"/>
<dbReference type="VEuPathDB" id="FungiDB:RhiirA1_194581"/>
<evidence type="ECO:0000313" key="2">
    <source>
        <dbReference type="Proteomes" id="UP000232688"/>
    </source>
</evidence>
<reference evidence="1 2" key="2">
    <citation type="submission" date="2017-10" db="EMBL/GenBank/DDBJ databases">
        <title>Genome analyses suggest a sexual origin of heterokaryosis in a supposedly ancient asexual fungus.</title>
        <authorList>
            <person name="Corradi N."/>
            <person name="Sedzielewska K."/>
            <person name="Noel J."/>
            <person name="Charron P."/>
            <person name="Farinelli L."/>
            <person name="Marton T."/>
            <person name="Kruger M."/>
            <person name="Pelin A."/>
            <person name="Brachmann A."/>
            <person name="Corradi N."/>
        </authorList>
    </citation>
    <scope>NUCLEOTIDE SEQUENCE [LARGE SCALE GENOMIC DNA]</scope>
    <source>
        <strain evidence="1 2">A1</strain>
    </source>
</reference>
<dbReference type="Proteomes" id="UP000232688">
    <property type="component" value="Unassembled WGS sequence"/>
</dbReference>
<comment type="caution">
    <text evidence="1">The sequence shown here is derived from an EMBL/GenBank/DDBJ whole genome shotgun (WGS) entry which is preliminary data.</text>
</comment>
<evidence type="ECO:0000313" key="1">
    <source>
        <dbReference type="EMBL" id="PKC65841.1"/>
    </source>
</evidence>
<dbReference type="EMBL" id="LLXH01000509">
    <property type="protein sequence ID" value="PKC65841.1"/>
    <property type="molecule type" value="Genomic_DNA"/>
</dbReference>
<dbReference type="SUPFAM" id="SSF51735">
    <property type="entry name" value="NAD(P)-binding Rossmann-fold domains"/>
    <property type="match status" value="1"/>
</dbReference>
<dbReference type="InterPro" id="IPR036291">
    <property type="entry name" value="NAD(P)-bd_dom_sf"/>
</dbReference>
<sequence length="83" mass="9404">MPPNITDSLPLGPVPTYKVISPNVRYTDMHILADYTYHNATVSKNEIDGTLKVIPTETKYKFKTEVNIPKVGFIWKIDKLGLI</sequence>
<accession>A0A2N0RR97</accession>
<gene>
    <name evidence="1" type="ORF">RhiirA1_194581</name>
</gene>
<protein>
    <submittedName>
        <fullName evidence="1">Uncharacterized protein</fullName>
    </submittedName>
</protein>
<reference evidence="1 2" key="1">
    <citation type="submission" date="2017-10" db="EMBL/GenBank/DDBJ databases">
        <title>Extensive intraspecific genome diversity in a model arbuscular mycorrhizal fungus.</title>
        <authorList>
            <person name="Chen E.C.H."/>
            <person name="Morin E."/>
            <person name="Baudet D."/>
            <person name="Noel J."/>
            <person name="Ndikumana S."/>
            <person name="Charron P."/>
            <person name="St-Onge C."/>
            <person name="Giorgi J."/>
            <person name="Grigoriev I.V."/>
            <person name="Roux C."/>
            <person name="Martin F.M."/>
            <person name="Corradi N."/>
        </authorList>
    </citation>
    <scope>NUCLEOTIDE SEQUENCE [LARGE SCALE GENOMIC DNA]</scope>
    <source>
        <strain evidence="1 2">A1</strain>
    </source>
</reference>
<organism evidence="1 2">
    <name type="scientific">Rhizophagus irregularis</name>
    <dbReference type="NCBI Taxonomy" id="588596"/>
    <lineage>
        <taxon>Eukaryota</taxon>
        <taxon>Fungi</taxon>
        <taxon>Fungi incertae sedis</taxon>
        <taxon>Mucoromycota</taxon>
        <taxon>Glomeromycotina</taxon>
        <taxon>Glomeromycetes</taxon>
        <taxon>Glomerales</taxon>
        <taxon>Glomeraceae</taxon>
        <taxon>Rhizophagus</taxon>
    </lineage>
</organism>
<dbReference type="Gene3D" id="3.30.2360.10">
    <property type="entry name" value="Glyceraldehyde-3-phosphate dehydrogenase-like domain"/>
    <property type="match status" value="1"/>
</dbReference>